<proteinExistence type="predicted"/>
<gene>
    <name evidence="1" type="ORF">ACFPN9_11400</name>
</gene>
<organism evidence="1 2">
    <name type="scientific">Bosea massiliensis</name>
    <dbReference type="NCBI Taxonomy" id="151419"/>
    <lineage>
        <taxon>Bacteria</taxon>
        <taxon>Pseudomonadati</taxon>
        <taxon>Pseudomonadota</taxon>
        <taxon>Alphaproteobacteria</taxon>
        <taxon>Hyphomicrobiales</taxon>
        <taxon>Boseaceae</taxon>
        <taxon>Bosea</taxon>
    </lineage>
</organism>
<evidence type="ECO:0000313" key="1">
    <source>
        <dbReference type="EMBL" id="MFC5505866.1"/>
    </source>
</evidence>
<keyword evidence="2" id="KW-1185">Reference proteome</keyword>
<dbReference type="RefSeq" id="WP_197432847.1">
    <property type="nucleotide sequence ID" value="NZ_JBHSLU010000023.1"/>
</dbReference>
<dbReference type="EMBL" id="JBHSLU010000023">
    <property type="protein sequence ID" value="MFC5505866.1"/>
    <property type="molecule type" value="Genomic_DNA"/>
</dbReference>
<dbReference type="Proteomes" id="UP001596060">
    <property type="component" value="Unassembled WGS sequence"/>
</dbReference>
<sequence length="76" mass="7589">MLVAGAGIISGSSTFSSPPAAVANLIVVSGDETHFVAAGVPILKPWACRHTAGSGQEKPVGDIAAADFLSQLTRIG</sequence>
<evidence type="ECO:0000313" key="2">
    <source>
        <dbReference type="Proteomes" id="UP001596060"/>
    </source>
</evidence>
<comment type="caution">
    <text evidence="1">The sequence shown here is derived from an EMBL/GenBank/DDBJ whole genome shotgun (WGS) entry which is preliminary data.</text>
</comment>
<accession>A0ABW0NZA4</accession>
<name>A0ABW0NZA4_9HYPH</name>
<reference evidence="2" key="1">
    <citation type="journal article" date="2019" name="Int. J. Syst. Evol. Microbiol.">
        <title>The Global Catalogue of Microorganisms (GCM) 10K type strain sequencing project: providing services to taxonomists for standard genome sequencing and annotation.</title>
        <authorList>
            <consortium name="The Broad Institute Genomics Platform"/>
            <consortium name="The Broad Institute Genome Sequencing Center for Infectious Disease"/>
            <person name="Wu L."/>
            <person name="Ma J."/>
        </authorList>
    </citation>
    <scope>NUCLEOTIDE SEQUENCE [LARGE SCALE GENOMIC DNA]</scope>
    <source>
        <strain evidence="2">CCUG 43117</strain>
    </source>
</reference>
<protein>
    <submittedName>
        <fullName evidence="1">Uncharacterized protein</fullName>
    </submittedName>
</protein>